<organism evidence="2 3">
    <name type="scientific">Tomitella cavernea</name>
    <dbReference type="NCBI Taxonomy" id="1387982"/>
    <lineage>
        <taxon>Bacteria</taxon>
        <taxon>Bacillati</taxon>
        <taxon>Actinomycetota</taxon>
        <taxon>Actinomycetes</taxon>
        <taxon>Mycobacteriales</taxon>
        <taxon>Tomitella</taxon>
    </lineage>
</organism>
<sequence length="186" mass="20129">MRIIGGRCQWPGCDAAAWNCDLDHTVPFDHTDPTNGGMTTSEGLKPYCRFHHRMKHTGLWQEEIDADRALRLIAPTSHRYESAAFGVLDVLGIDADEVADGVPASAGVGTDEAAGTAETPGADGRKPRRRRTRAENRAAAVRRERRACRACRACRAKRTGGVDSGPAEAVDPWQPSSSENCSDAPF</sequence>
<protein>
    <recommendedName>
        <fullName evidence="4">HNH endonuclease</fullName>
    </recommendedName>
</protein>
<dbReference type="Gene3D" id="1.10.30.50">
    <property type="match status" value="1"/>
</dbReference>
<comment type="caution">
    <text evidence="2">The sequence shown here is derived from an EMBL/GenBank/DDBJ whole genome shotgun (WGS) entry which is preliminary data.</text>
</comment>
<evidence type="ECO:0000313" key="2">
    <source>
        <dbReference type="EMBL" id="GAA4823917.1"/>
    </source>
</evidence>
<proteinExistence type="predicted"/>
<feature type="compositionally biased region" description="Polar residues" evidence="1">
    <location>
        <begin position="174"/>
        <end position="186"/>
    </location>
</feature>
<evidence type="ECO:0000256" key="1">
    <source>
        <dbReference type="SAM" id="MobiDB-lite"/>
    </source>
</evidence>
<reference evidence="3" key="1">
    <citation type="journal article" date="2019" name="Int. J. Syst. Evol. Microbiol.">
        <title>The Global Catalogue of Microorganisms (GCM) 10K type strain sequencing project: providing services to taxonomists for standard genome sequencing and annotation.</title>
        <authorList>
            <consortium name="The Broad Institute Genomics Platform"/>
            <consortium name="The Broad Institute Genome Sequencing Center for Infectious Disease"/>
            <person name="Wu L."/>
            <person name="Ma J."/>
        </authorList>
    </citation>
    <scope>NUCLEOTIDE SEQUENCE [LARGE SCALE GENOMIC DNA]</scope>
    <source>
        <strain evidence="3">JCM 18542</strain>
    </source>
</reference>
<keyword evidence="3" id="KW-1185">Reference proteome</keyword>
<feature type="region of interest" description="Disordered" evidence="1">
    <location>
        <begin position="104"/>
        <end position="141"/>
    </location>
</feature>
<dbReference type="EMBL" id="BAABKQ010000001">
    <property type="protein sequence ID" value="GAA4823917.1"/>
    <property type="molecule type" value="Genomic_DNA"/>
</dbReference>
<accession>A0ABP9D1B6</accession>
<dbReference type="CDD" id="cd00085">
    <property type="entry name" value="HNHc"/>
    <property type="match status" value="1"/>
</dbReference>
<evidence type="ECO:0008006" key="4">
    <source>
        <dbReference type="Google" id="ProtNLM"/>
    </source>
</evidence>
<dbReference type="InterPro" id="IPR003615">
    <property type="entry name" value="HNH_nuc"/>
</dbReference>
<name>A0ABP9D1B6_9ACTN</name>
<gene>
    <name evidence="2" type="ORF">GCM10023353_35990</name>
</gene>
<evidence type="ECO:0000313" key="3">
    <source>
        <dbReference type="Proteomes" id="UP001500839"/>
    </source>
</evidence>
<dbReference type="Proteomes" id="UP001500839">
    <property type="component" value="Unassembled WGS sequence"/>
</dbReference>
<feature type="region of interest" description="Disordered" evidence="1">
    <location>
        <begin position="153"/>
        <end position="186"/>
    </location>
</feature>